<evidence type="ECO:0000313" key="1">
    <source>
        <dbReference type="EMBL" id="KAH7998135.1"/>
    </source>
</evidence>
<organism evidence="1 2">
    <name type="scientific">Sphaerodactylus townsendi</name>
    <dbReference type="NCBI Taxonomy" id="933632"/>
    <lineage>
        <taxon>Eukaryota</taxon>
        <taxon>Metazoa</taxon>
        <taxon>Chordata</taxon>
        <taxon>Craniata</taxon>
        <taxon>Vertebrata</taxon>
        <taxon>Euteleostomi</taxon>
        <taxon>Lepidosauria</taxon>
        <taxon>Squamata</taxon>
        <taxon>Bifurcata</taxon>
        <taxon>Gekkota</taxon>
        <taxon>Sphaerodactylidae</taxon>
        <taxon>Sphaerodactylus</taxon>
    </lineage>
</organism>
<dbReference type="EMBL" id="CM037625">
    <property type="protein sequence ID" value="KAH7998135.1"/>
    <property type="molecule type" value="Genomic_DNA"/>
</dbReference>
<keyword evidence="2" id="KW-1185">Reference proteome</keyword>
<protein>
    <submittedName>
        <fullName evidence="1">Uncharacterized protein</fullName>
    </submittedName>
</protein>
<dbReference type="Proteomes" id="UP000827872">
    <property type="component" value="Linkage Group LG12"/>
</dbReference>
<evidence type="ECO:0000313" key="2">
    <source>
        <dbReference type="Proteomes" id="UP000827872"/>
    </source>
</evidence>
<reference evidence="1" key="1">
    <citation type="submission" date="2021-08" db="EMBL/GenBank/DDBJ databases">
        <title>The first chromosome-level gecko genome reveals the dynamic sex chromosomes of Neotropical dwarf geckos (Sphaerodactylidae: Sphaerodactylus).</title>
        <authorList>
            <person name="Pinto B.J."/>
            <person name="Keating S.E."/>
            <person name="Gamble T."/>
        </authorList>
    </citation>
    <scope>NUCLEOTIDE SEQUENCE</scope>
    <source>
        <strain evidence="1">TG3544</strain>
    </source>
</reference>
<proteinExistence type="predicted"/>
<name>A0ACB8EZ81_9SAUR</name>
<gene>
    <name evidence="1" type="ORF">K3G42_013024</name>
</gene>
<sequence length="107" mass="12294">MECKPTTTGVLKPCRKLCGPLCYLPWFEVFYKLLNILADYTAKCQDSQWYELLETLYKLPIPEPGTSVHLSVEGRPRPPGGFWIKFVGSSGKIQTYIRVLVERPEEK</sequence>
<accession>A0ACB8EZ81</accession>
<comment type="caution">
    <text evidence="1">The sequence shown here is derived from an EMBL/GenBank/DDBJ whole genome shotgun (WGS) entry which is preliminary data.</text>
</comment>